<dbReference type="EMBL" id="AUZY01013064">
    <property type="protein sequence ID" value="EQD26795.1"/>
    <property type="molecule type" value="Genomic_DNA"/>
</dbReference>
<dbReference type="SUPFAM" id="SSF49749">
    <property type="entry name" value="Group II dsDNA viruses VP"/>
    <property type="match status" value="1"/>
</dbReference>
<organism evidence="1">
    <name type="scientific">mine drainage metagenome</name>
    <dbReference type="NCBI Taxonomy" id="410659"/>
    <lineage>
        <taxon>unclassified sequences</taxon>
        <taxon>metagenomes</taxon>
        <taxon>ecological metagenomes</taxon>
    </lineage>
</organism>
<comment type="caution">
    <text evidence="1">The sequence shown here is derived from an EMBL/GenBank/DDBJ whole genome shotgun (WGS) entry which is preliminary data.</text>
</comment>
<dbReference type="AlphaFoldDB" id="T0ZAF8"/>
<name>T0ZAF8_9ZZZZ</name>
<reference evidence="1" key="1">
    <citation type="submission" date="2013-08" db="EMBL/GenBank/DDBJ databases">
        <authorList>
            <person name="Mendez C."/>
            <person name="Richter M."/>
            <person name="Ferrer M."/>
            <person name="Sanchez J."/>
        </authorList>
    </citation>
    <scope>NUCLEOTIDE SEQUENCE</scope>
</reference>
<proteinExistence type="predicted"/>
<feature type="non-terminal residue" evidence="1">
    <location>
        <position position="350"/>
    </location>
</feature>
<gene>
    <name evidence="1" type="ORF">B1B_19453</name>
</gene>
<accession>T0ZAF8</accession>
<dbReference type="Gene3D" id="2.70.9.10">
    <property type="entry name" value="Adenovirus Type 2 Hexon, domain 4"/>
    <property type="match status" value="1"/>
</dbReference>
<reference evidence="1" key="2">
    <citation type="journal article" date="2014" name="ISME J.">
        <title>Microbial stratification in low pH oxic and suboxic macroscopic growths along an acid mine drainage.</title>
        <authorList>
            <person name="Mendez-Garcia C."/>
            <person name="Mesa V."/>
            <person name="Sprenger R.R."/>
            <person name="Richter M."/>
            <person name="Diez M.S."/>
            <person name="Solano J."/>
            <person name="Bargiela R."/>
            <person name="Golyshina O.V."/>
            <person name="Manteca A."/>
            <person name="Ramos J.L."/>
            <person name="Gallego J.R."/>
            <person name="Llorente I."/>
            <person name="Martins Dos Santos V.A."/>
            <person name="Jensen O.N."/>
            <person name="Pelaez A.I."/>
            <person name="Sanchez J."/>
            <person name="Ferrer M."/>
        </authorList>
    </citation>
    <scope>NUCLEOTIDE SEQUENCE</scope>
</reference>
<evidence type="ECO:0000313" key="1">
    <source>
        <dbReference type="EMBL" id="EQD26795.1"/>
    </source>
</evidence>
<sequence>MSYSAHVDELNNLHMFYDCAHTPQKSGEVLGDISSFLYQKYIPTTWNVIYSKKMDTIAVGSNVNYLIDSNSHSLLSSRMVFKVPPIKVKEEFNDKIKIAWTHNLGHNRILDAEFICDGIIYTRFDNVWLDFESQFFQDGGAGKRKSRQNGIGNIPALEEFSNKLPEFTLDVWQPWFYSMHSFSAFPIFFRNSQSRIVHKYTLQDKIGNLLRMKKYNEKKKKWIDEKTSEWNDHLKDYLELDSETLEVPELWGRYAMVTEQELNRRKSCFKIDKEGKYKDEVLFIRDVIACDDINPSKFGSYSSIDLTTSNPCLAIFWSAENNTAKSYNYHSNYTTEAGDSKIGYDPIKST</sequence>
<dbReference type="InterPro" id="IPR016112">
    <property type="entry name" value="VP_dsDNA_II"/>
</dbReference>
<protein>
    <submittedName>
        <fullName evidence="1">Major capsid protein</fullName>
    </submittedName>
</protein>